<accession>A0A839F1H2</accession>
<dbReference type="Proteomes" id="UP000550401">
    <property type="component" value="Unassembled WGS sequence"/>
</dbReference>
<reference evidence="1 2" key="1">
    <citation type="submission" date="2020-07" db="EMBL/GenBank/DDBJ databases">
        <title>Genomic Encyclopedia of Type Strains, Phase IV (KMG-V): Genome sequencing to study the core and pangenomes of soil and plant-associated prokaryotes.</title>
        <authorList>
            <person name="Whitman W."/>
        </authorList>
    </citation>
    <scope>NUCLEOTIDE SEQUENCE [LARGE SCALE GENOMIC DNA]</scope>
    <source>
        <strain evidence="1 2">RH2WT43</strain>
    </source>
</reference>
<name>A0A839F1H2_9GAMM</name>
<keyword evidence="2" id="KW-1185">Reference proteome</keyword>
<organism evidence="1 2">
    <name type="scientific">Dokdonella fugitiva</name>
    <dbReference type="NCBI Taxonomy" id="328517"/>
    <lineage>
        <taxon>Bacteria</taxon>
        <taxon>Pseudomonadati</taxon>
        <taxon>Pseudomonadota</taxon>
        <taxon>Gammaproteobacteria</taxon>
        <taxon>Lysobacterales</taxon>
        <taxon>Rhodanobacteraceae</taxon>
        <taxon>Dokdonella</taxon>
    </lineage>
</organism>
<gene>
    <name evidence="1" type="ORF">FHW12_003049</name>
</gene>
<dbReference type="AlphaFoldDB" id="A0A839F1H2"/>
<dbReference type="EMBL" id="JACGXL010000005">
    <property type="protein sequence ID" value="MBA8888813.1"/>
    <property type="molecule type" value="Genomic_DNA"/>
</dbReference>
<dbReference type="RefSeq" id="WP_182531862.1">
    <property type="nucleotide sequence ID" value="NZ_JACGXL010000005.1"/>
</dbReference>
<sequence>MAATAFLACACAHADEPAPKVNTGHDDCTGASVVATYSPQLQFGIDGQNMSPSMFTAEVVRRREGQPLRCVIVVASCRDAALSKQTFKALKPYGVTRISWQPDRKLFPDPTIKMPECKQ</sequence>
<proteinExistence type="predicted"/>
<evidence type="ECO:0000313" key="2">
    <source>
        <dbReference type="Proteomes" id="UP000550401"/>
    </source>
</evidence>
<comment type="caution">
    <text evidence="1">The sequence shown here is derived from an EMBL/GenBank/DDBJ whole genome shotgun (WGS) entry which is preliminary data.</text>
</comment>
<protein>
    <submittedName>
        <fullName evidence="1">Uncharacterized protein</fullName>
    </submittedName>
</protein>
<evidence type="ECO:0000313" key="1">
    <source>
        <dbReference type="EMBL" id="MBA8888813.1"/>
    </source>
</evidence>